<keyword evidence="15" id="KW-0732">Signal</keyword>
<dbReference type="Gene3D" id="3.40.1740.10">
    <property type="entry name" value="VC0467-like"/>
    <property type="match status" value="1"/>
</dbReference>
<feature type="domain" description="Alanyl-transfer RNA synthetases family profile" evidence="16">
    <location>
        <begin position="1117"/>
        <end position="1866"/>
    </location>
</feature>
<keyword evidence="6 12" id="KW-0862">Zinc</keyword>
<dbReference type="Gene3D" id="2.40.30.130">
    <property type="match status" value="1"/>
</dbReference>
<keyword evidence="8 12" id="KW-0694">RNA-binding</keyword>
<evidence type="ECO:0000256" key="7">
    <source>
        <dbReference type="ARBA" id="ARBA00022840"/>
    </source>
</evidence>
<dbReference type="GO" id="GO:0000049">
    <property type="term" value="F:tRNA binding"/>
    <property type="evidence" value="ECO:0007669"/>
    <property type="project" value="UniProtKB-KW"/>
</dbReference>
<proteinExistence type="inferred from homology"/>
<keyword evidence="5 12" id="KW-0547">Nucleotide-binding</keyword>
<dbReference type="FunFam" id="2.40.30.130:FF:000004">
    <property type="entry name" value="Alanine--tRNA ligase"/>
    <property type="match status" value="1"/>
</dbReference>
<comment type="subunit">
    <text evidence="12">Monomer.</text>
</comment>
<evidence type="ECO:0000256" key="14">
    <source>
        <dbReference type="SAM" id="MobiDB-lite"/>
    </source>
</evidence>
<dbReference type="SMART" id="SM00863">
    <property type="entry name" value="tRNA_SAD"/>
    <property type="match status" value="1"/>
</dbReference>
<keyword evidence="9 12" id="KW-0648">Protein biosynthesis</keyword>
<dbReference type="InterPro" id="IPR012947">
    <property type="entry name" value="tRNA_SAD"/>
</dbReference>
<feature type="coiled-coil region" evidence="13">
    <location>
        <begin position="1906"/>
        <end position="1933"/>
    </location>
</feature>
<comment type="caution">
    <text evidence="17">The sequence shown here is derived from an EMBL/GenBank/DDBJ whole genome shotgun (WGS) entry which is preliminary data.</text>
</comment>
<evidence type="ECO:0000256" key="5">
    <source>
        <dbReference type="ARBA" id="ARBA00022741"/>
    </source>
</evidence>
<dbReference type="PANTHER" id="PTHR11777:SF9">
    <property type="entry name" value="ALANINE--TRNA LIGASE, CYTOPLASMIC"/>
    <property type="match status" value="1"/>
</dbReference>
<dbReference type="GO" id="GO:0005524">
    <property type="term" value="F:ATP binding"/>
    <property type="evidence" value="ECO:0007669"/>
    <property type="project" value="UniProtKB-UniRule"/>
</dbReference>
<dbReference type="EMBL" id="MTKT01006206">
    <property type="protein sequence ID" value="OWM63133.1"/>
    <property type="molecule type" value="Genomic_DNA"/>
</dbReference>
<accession>A0A218VS07</accession>
<evidence type="ECO:0000259" key="16">
    <source>
        <dbReference type="PROSITE" id="PS50860"/>
    </source>
</evidence>
<dbReference type="GO" id="GO:0004813">
    <property type="term" value="F:alanine-tRNA ligase activity"/>
    <property type="evidence" value="ECO:0007669"/>
    <property type="project" value="UniProtKB-UniRule"/>
</dbReference>
<comment type="subcellular location">
    <subcellularLocation>
        <location evidence="12">Mitochondrion</location>
    </subcellularLocation>
    <subcellularLocation>
        <location evidence="12">Cytoplasm</location>
    </subcellularLocation>
</comment>
<comment type="function">
    <text evidence="12">Catalyzes the attachment of alanine to tRNA(Ala) in a two-step reaction: alanine is first activated by ATP to form Ala-AMP and then transferred to the acceptor end of tRNA(Ala). Also edits incorrectly charged tRNA(Ala) via its editing domain.</text>
</comment>
<name>A0A218VS07_PUNGR</name>
<keyword evidence="10 12" id="KW-0030">Aminoacyl-tRNA synthetase</keyword>
<dbReference type="InterPro" id="IPR002318">
    <property type="entry name" value="Ala-tRNA-lgiase_IIc"/>
</dbReference>
<dbReference type="Pfam" id="PF02622">
    <property type="entry name" value="DUF179"/>
    <property type="match status" value="1"/>
</dbReference>
<dbReference type="InterPro" id="IPR018164">
    <property type="entry name" value="Ala-tRNA-synth_IIc_N"/>
</dbReference>
<evidence type="ECO:0000256" key="13">
    <source>
        <dbReference type="SAM" id="Coils"/>
    </source>
</evidence>
<dbReference type="SUPFAM" id="SSF50447">
    <property type="entry name" value="Translation proteins"/>
    <property type="match status" value="1"/>
</dbReference>
<feature type="chain" id="PRO_5012623327" description="Alanine--tRNA ligase" evidence="15">
    <location>
        <begin position="22"/>
        <end position="2091"/>
    </location>
</feature>
<evidence type="ECO:0000256" key="8">
    <source>
        <dbReference type="ARBA" id="ARBA00022884"/>
    </source>
</evidence>
<keyword evidence="7 12" id="KW-0067">ATP-binding</keyword>
<reference evidence="18" key="1">
    <citation type="journal article" date="2017" name="Plant J.">
        <title>The pomegranate (Punica granatum L.) genome and the genomics of punicalagin biosynthesis.</title>
        <authorList>
            <person name="Qin G."/>
            <person name="Xu C."/>
            <person name="Ming R."/>
            <person name="Tang H."/>
            <person name="Guyot R."/>
            <person name="Kramer E.M."/>
            <person name="Hu Y."/>
            <person name="Yi X."/>
            <person name="Qi Y."/>
            <person name="Xu X."/>
            <person name="Gao Z."/>
            <person name="Pan H."/>
            <person name="Jian J."/>
            <person name="Tian Y."/>
            <person name="Yue Z."/>
            <person name="Xu Y."/>
        </authorList>
    </citation>
    <scope>NUCLEOTIDE SEQUENCE [LARGE SCALE GENOMIC DNA]</scope>
    <source>
        <strain evidence="18">cv. Dabenzi</strain>
    </source>
</reference>
<dbReference type="Gene3D" id="3.30.930.10">
    <property type="entry name" value="Bira Bifunctional Protein, Domain 2"/>
    <property type="match status" value="1"/>
</dbReference>
<feature type="binding site" evidence="12">
    <location>
        <position position="1823"/>
    </location>
    <ligand>
        <name>Zn(2+)</name>
        <dbReference type="ChEBI" id="CHEBI:29105"/>
    </ligand>
</feature>
<dbReference type="Pfam" id="PF01411">
    <property type="entry name" value="tRNA-synt_2c"/>
    <property type="match status" value="1"/>
</dbReference>
<feature type="binding site" evidence="12">
    <location>
        <position position="1827"/>
    </location>
    <ligand>
        <name>Zn(2+)</name>
        <dbReference type="ChEBI" id="CHEBI:29105"/>
    </ligand>
</feature>
<dbReference type="NCBIfam" id="TIGR00344">
    <property type="entry name" value="alaS"/>
    <property type="match status" value="1"/>
</dbReference>
<organism evidence="17 18">
    <name type="scientific">Punica granatum</name>
    <name type="common">Pomegranate</name>
    <dbReference type="NCBI Taxonomy" id="22663"/>
    <lineage>
        <taxon>Eukaryota</taxon>
        <taxon>Viridiplantae</taxon>
        <taxon>Streptophyta</taxon>
        <taxon>Embryophyta</taxon>
        <taxon>Tracheophyta</taxon>
        <taxon>Spermatophyta</taxon>
        <taxon>Magnoliopsida</taxon>
        <taxon>eudicotyledons</taxon>
        <taxon>Gunneridae</taxon>
        <taxon>Pentapetalae</taxon>
        <taxon>rosids</taxon>
        <taxon>malvids</taxon>
        <taxon>Myrtales</taxon>
        <taxon>Lythraceae</taxon>
        <taxon>Punica</taxon>
    </lineage>
</organism>
<dbReference type="SUPFAM" id="SSF52833">
    <property type="entry name" value="Thioredoxin-like"/>
    <property type="match status" value="1"/>
</dbReference>
<evidence type="ECO:0000256" key="9">
    <source>
        <dbReference type="ARBA" id="ARBA00022917"/>
    </source>
</evidence>
<dbReference type="Gene3D" id="3.30.980.10">
    <property type="entry name" value="Threonyl-trna Synthetase, Chain A, domain 2"/>
    <property type="match status" value="1"/>
</dbReference>
<dbReference type="InterPro" id="IPR009000">
    <property type="entry name" value="Transl_B-barrel_sf"/>
</dbReference>
<dbReference type="GO" id="GO:0005739">
    <property type="term" value="C:mitochondrion"/>
    <property type="evidence" value="ECO:0007669"/>
    <property type="project" value="UniProtKB-SubCell"/>
</dbReference>
<dbReference type="InterPro" id="IPR050058">
    <property type="entry name" value="Ala-tRNA_ligase"/>
</dbReference>
<dbReference type="InterPro" id="IPR018165">
    <property type="entry name" value="Ala-tRNA-synth_IIc_core"/>
</dbReference>
<dbReference type="GO" id="GO:0008270">
    <property type="term" value="F:zinc ion binding"/>
    <property type="evidence" value="ECO:0007669"/>
    <property type="project" value="UniProtKB-UniRule"/>
</dbReference>
<dbReference type="FunFam" id="3.30.980.10:FF:000004">
    <property type="entry name" value="Alanine--tRNA ligase, cytoplasmic"/>
    <property type="match status" value="1"/>
</dbReference>
<dbReference type="GO" id="GO:0002161">
    <property type="term" value="F:aminoacyl-tRNA deacylase activity"/>
    <property type="evidence" value="ECO:0007669"/>
    <property type="project" value="TreeGrafter"/>
</dbReference>
<evidence type="ECO:0000256" key="10">
    <source>
        <dbReference type="ARBA" id="ARBA00023146"/>
    </source>
</evidence>
<evidence type="ECO:0000313" key="18">
    <source>
        <dbReference type="Proteomes" id="UP000197138"/>
    </source>
</evidence>
<feature type="compositionally biased region" description="Polar residues" evidence="14">
    <location>
        <begin position="540"/>
        <end position="552"/>
    </location>
</feature>
<protein>
    <recommendedName>
        <fullName evidence="12">Alanine--tRNA ligase</fullName>
        <ecNumber evidence="12">6.1.1.7</ecNumber>
    </recommendedName>
    <alternativeName>
        <fullName evidence="12">Alanyl-tRNA synthetase</fullName>
        <shortName evidence="12">AlaRS</shortName>
    </alternativeName>
</protein>
<dbReference type="SUPFAM" id="SSF55186">
    <property type="entry name" value="ThrRS/AlaRS common domain"/>
    <property type="match status" value="1"/>
</dbReference>
<feature type="binding site" evidence="12">
    <location>
        <position position="1708"/>
    </location>
    <ligand>
        <name>Zn(2+)</name>
        <dbReference type="ChEBI" id="CHEBI:29105"/>
    </ligand>
</feature>
<evidence type="ECO:0000256" key="11">
    <source>
        <dbReference type="ARBA" id="ARBA00048300"/>
    </source>
</evidence>
<dbReference type="InterPro" id="IPR045864">
    <property type="entry name" value="aa-tRNA-synth_II/BPL/LPL"/>
</dbReference>
<comment type="similarity">
    <text evidence="1">Belongs to the class-II aminoacyl-tRNA synthetase family. Alax-L subfamily.</text>
</comment>
<feature type="region of interest" description="Disordered" evidence="14">
    <location>
        <begin position="508"/>
        <end position="578"/>
    </location>
</feature>
<comment type="domain">
    <text evidence="12">Consists of three domains; the N-terminal catalytic domain, the editing domain and the C-terminal C-Ala domain. The editing domain removes incorrectly charged amino acids, while the C-Ala domain, along with tRNA(Ala), serves as a bridge to cooperatively bring together the editing and aminoacylation centers thus stimulating deacylation of misacylated tRNAs.</text>
</comment>
<keyword evidence="4 12" id="KW-0479">Metal-binding</keyword>
<gene>
    <name evidence="17" type="ORF">CDL15_Pgr008049</name>
</gene>
<keyword evidence="3 12" id="KW-0436">Ligase</keyword>
<dbReference type="Gene3D" id="3.40.30.10">
    <property type="entry name" value="Glutaredoxin"/>
    <property type="match status" value="2"/>
</dbReference>
<dbReference type="SUPFAM" id="SSF101353">
    <property type="entry name" value="Putative anticodon-binding domain of alanyl-tRNA synthetase (AlaRS)"/>
    <property type="match status" value="1"/>
</dbReference>
<evidence type="ECO:0000256" key="12">
    <source>
        <dbReference type="HAMAP-Rule" id="MF_03133"/>
    </source>
</evidence>
<dbReference type="InterPro" id="IPR018162">
    <property type="entry name" value="Ala-tRNA-ligase_IIc_anticod-bd"/>
</dbReference>
<dbReference type="GO" id="GO:0070143">
    <property type="term" value="P:mitochondrial alanyl-tRNA aminoacylation"/>
    <property type="evidence" value="ECO:0007669"/>
    <property type="project" value="UniProtKB-UniRule"/>
</dbReference>
<dbReference type="PRINTS" id="PR00980">
    <property type="entry name" value="TRNASYNTHALA"/>
</dbReference>
<dbReference type="SUPFAM" id="SSF143456">
    <property type="entry name" value="VC0467-like"/>
    <property type="match status" value="1"/>
</dbReference>
<keyword evidence="12" id="KW-0496">Mitochondrion</keyword>
<dbReference type="Pfam" id="PF07973">
    <property type="entry name" value="tRNA_SAD"/>
    <property type="match status" value="1"/>
</dbReference>
<dbReference type="HAMAP" id="MF_00036_B">
    <property type="entry name" value="Ala_tRNA_synth_B"/>
    <property type="match status" value="1"/>
</dbReference>
<evidence type="ECO:0000256" key="1">
    <source>
        <dbReference type="ARBA" id="ARBA00008429"/>
    </source>
</evidence>
<dbReference type="PROSITE" id="PS50860">
    <property type="entry name" value="AA_TRNA_LIGASE_II_ALA"/>
    <property type="match status" value="1"/>
</dbReference>
<evidence type="ECO:0000256" key="3">
    <source>
        <dbReference type="ARBA" id="ARBA00022598"/>
    </source>
</evidence>
<dbReference type="CDD" id="cd00673">
    <property type="entry name" value="AlaRS_core"/>
    <property type="match status" value="1"/>
</dbReference>
<dbReference type="FunFam" id="3.30.930.10:FF:000011">
    <property type="entry name" value="Alanine--tRNA ligase, cytoplasmic"/>
    <property type="match status" value="1"/>
</dbReference>
<evidence type="ECO:0000256" key="2">
    <source>
        <dbReference type="ARBA" id="ARBA00022555"/>
    </source>
</evidence>
<dbReference type="Proteomes" id="UP000197138">
    <property type="component" value="Unassembled WGS sequence"/>
</dbReference>
<dbReference type="PANTHER" id="PTHR11777">
    <property type="entry name" value="ALANYL-TRNA SYNTHETASE"/>
    <property type="match status" value="1"/>
</dbReference>
<keyword evidence="12" id="KW-0963">Cytoplasm</keyword>
<comment type="catalytic activity">
    <reaction evidence="11 12">
        <text>tRNA(Ala) + L-alanine + ATP = L-alanyl-tRNA(Ala) + AMP + diphosphate</text>
        <dbReference type="Rhea" id="RHEA:12540"/>
        <dbReference type="Rhea" id="RHEA-COMP:9657"/>
        <dbReference type="Rhea" id="RHEA-COMP:9923"/>
        <dbReference type="ChEBI" id="CHEBI:30616"/>
        <dbReference type="ChEBI" id="CHEBI:33019"/>
        <dbReference type="ChEBI" id="CHEBI:57972"/>
        <dbReference type="ChEBI" id="CHEBI:78442"/>
        <dbReference type="ChEBI" id="CHEBI:78497"/>
        <dbReference type="ChEBI" id="CHEBI:456215"/>
        <dbReference type="EC" id="6.1.1.7"/>
    </reaction>
</comment>
<sequence>MMMKPKLLLLLLLASAVPLHASSSSPCAPESDFDSNTGYSSEWKILRKHNFSSQIRIHPHILLLVTLPWSGESRALMRDVALAVKRRKPEFSSLKLMVMYRTTEKMLADAIGATDEITILYFHHSKSYKYQGRLRAQNILSSVHPHLFLPPEDVPLKHLTSPLELRAFLDSTDKALLLLEFCGWTPELQRRGRKNVTEHGFIAQGLGGNANPTLVHGWNDDQKVAGEVNGIPWLGEFGSVTDAASWGSEEARLNTGYSCNFQEFQLFESFFLTFMTVARELFLPPERHRFGLVAERSLLPFLGVEEPKSWSLMIHYAGCPSCSKMLREVDDFKSSMQIDNSIVAELEGSGHTQEPALPANKASMLLFVDRSSELSEDRVKSREALNALRDLAWHLQISYHGKKHGKLGSFAALSHQSQESSFRRPNVKQSALSQNFKTKDKMSITIINEEKEKHVSLDTGSHKNSLHEILEHLQQTKEGKLSLLAKKVGFQLLSDDLEIKIASLSSNREDQPIQAPPQLSQEGPTSDIHQHEEQVLNGRTAFSAQNGDTSATVDEEKSKLMDPEPSQYDEERGSSLGRSKKMAFAESGRFTAKGACVNSEDSILEKTYSLKVDKLKDKELHIEGFRGSFHFCDGDYRLLRTLTGDSKIPSLVIVDPVLQQHYIYPAQKKFTFAALAQFLRGYLNASLLPYQQSESTLPIPKEVTRPPFVNLDFYEADPIPKITARSISEMIFGINQSLVESVSPHPQKDVFVLFSNNWCGFCQRMELVVREVHRALKGYMKILETGFEYEKMPFIRGSRTPISYEGETAVSSVINFMAEHGSNIRHLINENGILWTRAGKEGSGSRTYFDHRSADAVRIENPTLKDRFHEVIANAIPERISSHKHGAESVDSKGVQEVGAAQNVVVGTILAATKNLAGAHHFDESMILIVKADREAGFQGLIINKHISWDSLRELDGGSEVLREAHLSFGGPLAVRGLPLVALTRRAAKDQFPEVLPGIYFVDQFGTVGEIEELKSGTARSVTDYWFFLGYVSWSWDQLFDEIAEGSWAMSRDDDLEWPSGRSRASTVGGATASAIALPSLPPLQLIFPSRISSGASSSSAAAATATATMGQAEELWPASRVRDTFIKFFEGKNHFNWRSSPVVPLNDPTLLFANAGMNQFKPIFLGTVDPNSPLSKLTRACNTQKCIRAGGKHNDLDDVGKDTYHHTFFEMLGNWSFGDYFKKEAIEWAWELLTKVYKLPSDRFYATYFGGDEKAGLAPDHEARDIWLQFLPPGHVLPFGCKDNFWEMGDTGPCGPCTEIHFDRIGNRDAASLVNNDDPTCIEIWNLVFIQFNRETDGSLKPLPAKHVDTGMGFERLTSVLQKKMSNYDTDVFLPIFDAIQQATGARPYSGKVGADDVDKIDMAYRVVADHIRTLSFAIADGSCPGNEGREYVLRRILRRAVRYGSEVLKAQEGFFNGLVAVVVKLMGDVFPELKQHEVRIREIIAEEEASFGKTLLKGIEKFKKAAQDVQGKILSGQEAFLLWDTYGFPLDLTQLMAEERGLVVDVQGFNSAMEEARERSRSVQIKQNGGAIVMDADATSSLHKKGVAATDDSLKFIWFQDHKSTIRAIYTGNEFLENASCGDEVGLVLETTSFYAEQGGQICDTGLLEGPFGSFEVCNVQIYGGFVLHIGSLSTEAGGMTVGDEVICKVDYERRKLIAPNHTCTHMLNFALREVLGNHVDQKGSIVLPDKLRFDFSHGKQVETELMRKIESIVNEQIKAELDVFAKEATLSEAKRINGLRAVFGEIYPDPVRVVSIGRKVEDLLSDPDNEAWLSYSAELCGGTHISNTREAKAFALVSEESVAKGIRRMTAFTADCALKAFELADSLGQEINDAYKIEGSMLEKKVASLKSRVEAAQIPASRKANIKTKMTALQAEVKKAQKKIAEANVKKAVGEAMKAAESAASDGKGFCVCRVDVGQDAAAVLPQGNGKGKELEVSEWVAAAMQPINGRSGKGKAGLASGQDFSIVCCWSISFVRYIKFRSMYLLALWDLEKLECGGLIDVGSRKTVFSVVIPLPGAIAVISGKRDIVGSACLPHTDKMAQDQSYY</sequence>
<evidence type="ECO:0000313" key="17">
    <source>
        <dbReference type="EMBL" id="OWM63133.1"/>
    </source>
</evidence>
<feature type="signal peptide" evidence="15">
    <location>
        <begin position="1"/>
        <end position="21"/>
    </location>
</feature>
<evidence type="ECO:0000256" key="4">
    <source>
        <dbReference type="ARBA" id="ARBA00022723"/>
    </source>
</evidence>
<evidence type="ECO:0000256" key="15">
    <source>
        <dbReference type="SAM" id="SignalP"/>
    </source>
</evidence>
<dbReference type="GO" id="GO:0009507">
    <property type="term" value="C:chloroplast"/>
    <property type="evidence" value="ECO:0007669"/>
    <property type="project" value="TreeGrafter"/>
</dbReference>
<feature type="binding site" evidence="12">
    <location>
        <position position="1704"/>
    </location>
    <ligand>
        <name>Zn(2+)</name>
        <dbReference type="ChEBI" id="CHEBI:29105"/>
    </ligand>
</feature>
<dbReference type="InterPro" id="IPR023033">
    <property type="entry name" value="Ala_tRNA_ligase_euk/bac"/>
</dbReference>
<evidence type="ECO:0000256" key="6">
    <source>
        <dbReference type="ARBA" id="ARBA00022833"/>
    </source>
</evidence>
<dbReference type="InterPro" id="IPR018163">
    <property type="entry name" value="Thr/Ala-tRNA-synth_IIc_edit"/>
</dbReference>
<keyword evidence="2 12" id="KW-0820">tRNA-binding</keyword>
<dbReference type="InterPro" id="IPR003774">
    <property type="entry name" value="AlgH-like"/>
</dbReference>
<dbReference type="EC" id="6.1.1.7" evidence="12"/>
<comment type="cofactor">
    <cofactor evidence="12">
        <name>Zn(2+)</name>
        <dbReference type="ChEBI" id="CHEBI:29105"/>
    </cofactor>
    <text evidence="12">Binds 1 zinc ion per subunit.</text>
</comment>
<dbReference type="InterPro" id="IPR036249">
    <property type="entry name" value="Thioredoxin-like_sf"/>
</dbReference>
<keyword evidence="13" id="KW-0175">Coiled coil</keyword>
<dbReference type="SUPFAM" id="SSF55681">
    <property type="entry name" value="Class II aaRS and biotin synthetases"/>
    <property type="match status" value="1"/>
</dbReference>